<reference evidence="8 9" key="1">
    <citation type="submission" date="2019-01" db="EMBL/GenBank/DDBJ databases">
        <title>Nuclear Genome Assembly of the Microalgal Biofuel strain Nannochloropsis salina CCMP1776.</title>
        <authorList>
            <person name="Hovde B."/>
        </authorList>
    </citation>
    <scope>NUCLEOTIDE SEQUENCE [LARGE SCALE GENOMIC DNA]</scope>
    <source>
        <strain evidence="8 9">CCMP1776</strain>
    </source>
</reference>
<dbReference type="SMART" id="SM01052">
    <property type="entry name" value="CAP_GLY"/>
    <property type="match status" value="1"/>
</dbReference>
<keyword evidence="3" id="KW-0963">Cytoplasm</keyword>
<dbReference type="Gene3D" id="2.30.30.190">
    <property type="entry name" value="CAP Gly-rich-like domain"/>
    <property type="match status" value="1"/>
</dbReference>
<dbReference type="CDD" id="cd17044">
    <property type="entry name" value="Ubl_TBCE"/>
    <property type="match status" value="1"/>
</dbReference>
<dbReference type="Gene3D" id="3.10.20.90">
    <property type="entry name" value="Phosphatidylinositol 3-kinase Catalytic Subunit, Chain A, domain 1"/>
    <property type="match status" value="1"/>
</dbReference>
<evidence type="ECO:0000256" key="2">
    <source>
        <dbReference type="ARBA" id="ARBA00006286"/>
    </source>
</evidence>
<evidence type="ECO:0000256" key="1">
    <source>
        <dbReference type="ARBA" id="ARBA00004496"/>
    </source>
</evidence>
<dbReference type="Proteomes" id="UP000355283">
    <property type="component" value="Unassembled WGS sequence"/>
</dbReference>
<gene>
    <name evidence="8" type="ORF">NSK_000655</name>
</gene>
<keyword evidence="9" id="KW-1185">Reference proteome</keyword>
<dbReference type="InterPro" id="IPR001611">
    <property type="entry name" value="Leu-rich_rpt"/>
</dbReference>
<dbReference type="PROSITE" id="PS51450">
    <property type="entry name" value="LRR"/>
    <property type="match status" value="1"/>
</dbReference>
<name>A0A4D9DAF6_9STRA</name>
<feature type="domain" description="CAP-Gly" evidence="7">
    <location>
        <begin position="12"/>
        <end position="89"/>
    </location>
</feature>
<dbReference type="SUPFAM" id="SSF54236">
    <property type="entry name" value="Ubiquitin-like"/>
    <property type="match status" value="1"/>
</dbReference>
<dbReference type="InterPro" id="IPR029071">
    <property type="entry name" value="Ubiquitin-like_domsf"/>
</dbReference>
<proteinExistence type="inferred from homology"/>
<dbReference type="SUPFAM" id="SSF52047">
    <property type="entry name" value="RNI-like"/>
    <property type="match status" value="1"/>
</dbReference>
<evidence type="ECO:0000256" key="3">
    <source>
        <dbReference type="ARBA" id="ARBA00022490"/>
    </source>
</evidence>
<evidence type="ECO:0000256" key="5">
    <source>
        <dbReference type="ARBA" id="ARBA00022737"/>
    </source>
</evidence>
<evidence type="ECO:0000313" key="8">
    <source>
        <dbReference type="EMBL" id="TFJ88306.1"/>
    </source>
</evidence>
<keyword evidence="5" id="KW-0677">Repeat</keyword>
<dbReference type="Gene3D" id="3.80.10.10">
    <property type="entry name" value="Ribonuclease Inhibitor"/>
    <property type="match status" value="2"/>
</dbReference>
<dbReference type="InterPro" id="IPR036859">
    <property type="entry name" value="CAP-Gly_dom_sf"/>
</dbReference>
<accession>A0A4D9DAF6</accession>
<evidence type="ECO:0000313" key="9">
    <source>
        <dbReference type="Proteomes" id="UP000355283"/>
    </source>
</evidence>
<organism evidence="8 9">
    <name type="scientific">Nannochloropsis salina CCMP1776</name>
    <dbReference type="NCBI Taxonomy" id="1027361"/>
    <lineage>
        <taxon>Eukaryota</taxon>
        <taxon>Sar</taxon>
        <taxon>Stramenopiles</taxon>
        <taxon>Ochrophyta</taxon>
        <taxon>Eustigmatophyceae</taxon>
        <taxon>Eustigmatales</taxon>
        <taxon>Monodopsidaceae</taxon>
        <taxon>Microchloropsis</taxon>
        <taxon>Microchloropsis salina</taxon>
    </lineage>
</organism>
<dbReference type="GO" id="GO:0005737">
    <property type="term" value="C:cytoplasm"/>
    <property type="evidence" value="ECO:0007669"/>
    <property type="project" value="UniProtKB-SubCell"/>
</dbReference>
<dbReference type="PANTHER" id="PTHR18849">
    <property type="entry name" value="LEUCINE RICH REPEAT PROTEIN"/>
    <property type="match status" value="1"/>
</dbReference>
<evidence type="ECO:0000256" key="6">
    <source>
        <dbReference type="ARBA" id="ARBA00023186"/>
    </source>
</evidence>
<dbReference type="InterPro" id="IPR000938">
    <property type="entry name" value="CAP-Gly_domain"/>
</dbReference>
<evidence type="ECO:0000259" key="7">
    <source>
        <dbReference type="SMART" id="SM01052"/>
    </source>
</evidence>
<dbReference type="InterPro" id="IPR044079">
    <property type="entry name" value="Ubl_TBCE"/>
</dbReference>
<comment type="caution">
    <text evidence="8">The sequence shown here is derived from an EMBL/GenBank/DDBJ whole genome shotgun (WGS) entry which is preliminary data.</text>
</comment>
<dbReference type="EMBL" id="SDOX01000002">
    <property type="protein sequence ID" value="TFJ88306.1"/>
    <property type="molecule type" value="Genomic_DNA"/>
</dbReference>
<keyword evidence="4" id="KW-0433">Leucine-rich repeat</keyword>
<dbReference type="InterPro" id="IPR032675">
    <property type="entry name" value="LRR_dom_sf"/>
</dbReference>
<dbReference type="Pfam" id="PF01302">
    <property type="entry name" value="CAP_GLY"/>
    <property type="match status" value="1"/>
</dbReference>
<dbReference type="AlphaFoldDB" id="A0A4D9DAF6"/>
<keyword evidence="6" id="KW-0143">Chaperone</keyword>
<evidence type="ECO:0000256" key="4">
    <source>
        <dbReference type="ARBA" id="ARBA00022614"/>
    </source>
</evidence>
<dbReference type="OrthoDB" id="5273213at2759"/>
<protein>
    <recommendedName>
        <fullName evidence="7">CAP-Gly domain-containing protein</fullName>
    </recommendedName>
</protein>
<comment type="similarity">
    <text evidence="2">Belongs to the TBCE family.</text>
</comment>
<dbReference type="PANTHER" id="PTHR18849:SF0">
    <property type="entry name" value="CILIA- AND FLAGELLA-ASSOCIATED PROTEIN 410-RELATED"/>
    <property type="match status" value="1"/>
</dbReference>
<sequence length="647" mass="71115">MPAVDALQDFSLGQRVADEEGNRGTVRYLGPVASAKDPGAAWVGVEWDDPGRGKHDGSVLTAAGKIHRHFSCLKPGPTCASFLKPNKLDRGVSLMAVLHKRYVAPDAPLEAPNQVFENAYANTSRGGQKKIEFHGETQIRARQQIGRLEKVSLRGERVAWAGEEEVKEEASHLVEVDLQGNLWSDWEELGRMARQMPRLENLHLNSNLMRPLETPATSELRGSFQALQVLILNSCGLSSWATVLHVEECVPGLVELGLARNALGGQDLGTAWARRRARSEIHAPFHRLQRLDLSGTGLRDWEDEVAFLKTLPSLRALNLNENLLVEIPAGTVKTQGGTHSALGFQVLEALDLSCNLVESWSCLDALNHLPRLHSLRFAGNPLTRGMGQGEARQLLITRMGALRRLNGSEVSTKERADAEKSYLRRVAREWGRRRGGGDGQGEGANEGMLSEEEYIQQLKLEHPRWWPLMEQHGESVGGGNGVERGDGPSGLGSLAREMVLVKLVSMAPGSITQGPVEKKLPGSLTVGQLKLLCQRLFKLEAAMQTLSLKADPQALPSLLDTDEEALTYCGATSGCEIFMNERDLKQEAREKESRETAARERMLAQAEEAERVERMRRREVAREKQSVVAAVDGGGIGVRGGEDEERL</sequence>
<dbReference type="SUPFAM" id="SSF74924">
    <property type="entry name" value="Cap-Gly domain"/>
    <property type="match status" value="1"/>
</dbReference>
<comment type="subcellular location">
    <subcellularLocation>
        <location evidence="1">Cytoplasm</location>
    </subcellularLocation>
</comment>